<proteinExistence type="predicted"/>
<evidence type="ECO:0000313" key="2">
    <source>
        <dbReference type="Proteomes" id="UP000075243"/>
    </source>
</evidence>
<keyword evidence="2" id="KW-1185">Reference proteome</keyword>
<dbReference type="Gramene" id="C.cajan_29202.t">
    <property type="protein sequence ID" value="C.cajan_29202.t.cds1"/>
    <property type="gene ID" value="C.cajan_29202"/>
</dbReference>
<protein>
    <recommendedName>
        <fullName evidence="3">Retrotransposon gag domain-containing protein</fullName>
    </recommendedName>
</protein>
<reference evidence="1" key="1">
    <citation type="journal article" date="2012" name="Nat. Biotechnol.">
        <title>Draft genome sequence of pigeonpea (Cajanus cajan), an orphan legume crop of resource-poor farmers.</title>
        <authorList>
            <person name="Varshney R.K."/>
            <person name="Chen W."/>
            <person name="Li Y."/>
            <person name="Bharti A.K."/>
            <person name="Saxena R.K."/>
            <person name="Schlueter J.A."/>
            <person name="Donoghue M.T."/>
            <person name="Azam S."/>
            <person name="Fan G."/>
            <person name="Whaley A.M."/>
            <person name="Farmer A.D."/>
            <person name="Sheridan J."/>
            <person name="Iwata A."/>
            <person name="Tuteja R."/>
            <person name="Penmetsa R.V."/>
            <person name="Wu W."/>
            <person name="Upadhyaya H.D."/>
            <person name="Yang S.P."/>
            <person name="Shah T."/>
            <person name="Saxena K.B."/>
            <person name="Michael T."/>
            <person name="McCombie W.R."/>
            <person name="Yang B."/>
            <person name="Zhang G."/>
            <person name="Yang H."/>
            <person name="Wang J."/>
            <person name="Spillane C."/>
            <person name="Cook D.R."/>
            <person name="May G.D."/>
            <person name="Xu X."/>
            <person name="Jackson S.A."/>
        </authorList>
    </citation>
    <scope>NUCLEOTIDE SEQUENCE [LARGE SCALE GENOMIC DNA]</scope>
</reference>
<dbReference type="AlphaFoldDB" id="A0A151S2M9"/>
<evidence type="ECO:0008006" key="3">
    <source>
        <dbReference type="Google" id="ProtNLM"/>
    </source>
</evidence>
<name>A0A151S2M9_CAJCA</name>
<dbReference type="Proteomes" id="UP000075243">
    <property type="component" value="Unassembled WGS sequence"/>
</dbReference>
<evidence type="ECO:0000313" key="1">
    <source>
        <dbReference type="EMBL" id="KYP49063.1"/>
    </source>
</evidence>
<gene>
    <name evidence="1" type="ORF">KK1_029182</name>
</gene>
<dbReference type="EMBL" id="KQ483484">
    <property type="protein sequence ID" value="KYP49063.1"/>
    <property type="molecule type" value="Genomic_DNA"/>
</dbReference>
<organism evidence="1 2">
    <name type="scientific">Cajanus cajan</name>
    <name type="common">Pigeon pea</name>
    <name type="synonym">Cajanus indicus</name>
    <dbReference type="NCBI Taxonomy" id="3821"/>
    <lineage>
        <taxon>Eukaryota</taxon>
        <taxon>Viridiplantae</taxon>
        <taxon>Streptophyta</taxon>
        <taxon>Embryophyta</taxon>
        <taxon>Tracheophyta</taxon>
        <taxon>Spermatophyta</taxon>
        <taxon>Magnoliopsida</taxon>
        <taxon>eudicotyledons</taxon>
        <taxon>Gunneridae</taxon>
        <taxon>Pentapetalae</taxon>
        <taxon>rosids</taxon>
        <taxon>fabids</taxon>
        <taxon>Fabales</taxon>
        <taxon>Fabaceae</taxon>
        <taxon>Papilionoideae</taxon>
        <taxon>50 kb inversion clade</taxon>
        <taxon>NPAAA clade</taxon>
        <taxon>indigoferoid/millettioid clade</taxon>
        <taxon>Phaseoleae</taxon>
        <taxon>Cajanus</taxon>
    </lineage>
</organism>
<sequence length="101" mass="11661">MGPKKVVSKSYNEALKGNDDGRSWAKKVEFPIFEDVDPIGWIAQAEKFFEVHEIHPTEKLQLAFVSMKGVAIHWFRISRQKNLNSTWKGFPNALIQRFGEN</sequence>
<accession>A0A151S2M9</accession>
<dbReference type="OMA" id="HEIHPTE"/>